<keyword evidence="4" id="KW-1185">Reference proteome</keyword>
<dbReference type="Gene3D" id="1.20.1270.60">
    <property type="entry name" value="Arfaptin homology (AH) domain/BAR domain"/>
    <property type="match status" value="1"/>
</dbReference>
<dbReference type="AlphaFoldDB" id="A0AAJ7XJN2"/>
<reference evidence="5" key="1">
    <citation type="submission" date="2025-08" db="UniProtKB">
        <authorList>
            <consortium name="RefSeq"/>
        </authorList>
    </citation>
    <scope>IDENTIFICATION</scope>
    <source>
        <tissue evidence="5">Sperm</tissue>
    </source>
</reference>
<proteinExistence type="predicted"/>
<dbReference type="FunFam" id="1.20.1270.60:FF:000002">
    <property type="entry name" value="Formin-binding protein 1-like isoform 1"/>
    <property type="match status" value="1"/>
</dbReference>
<gene>
    <name evidence="5" type="primary">LOC116958208</name>
</gene>
<dbReference type="PANTHER" id="PTHR15735:SF12">
    <property type="entry name" value="CDC42-INTERACTING PROTEIN 4, ISOFORM B"/>
    <property type="match status" value="1"/>
</dbReference>
<dbReference type="InterPro" id="IPR001060">
    <property type="entry name" value="FCH_dom"/>
</dbReference>
<dbReference type="RefSeq" id="XP_032836617.1">
    <property type="nucleotide sequence ID" value="XM_032980726.1"/>
</dbReference>
<keyword evidence="1" id="KW-0175">Coiled coil</keyword>
<dbReference type="InterPro" id="IPR031160">
    <property type="entry name" value="F_BAR_dom"/>
</dbReference>
<dbReference type="SUPFAM" id="SSF103657">
    <property type="entry name" value="BAR/IMD domain-like"/>
    <property type="match status" value="1"/>
</dbReference>
<dbReference type="PANTHER" id="PTHR15735">
    <property type="entry name" value="FCH AND DOUBLE SH3 DOMAINS PROTEIN"/>
    <property type="match status" value="1"/>
</dbReference>
<evidence type="ECO:0000256" key="1">
    <source>
        <dbReference type="PROSITE-ProRule" id="PRU01077"/>
    </source>
</evidence>
<dbReference type="InterPro" id="IPR027267">
    <property type="entry name" value="AH/BAR_dom_sf"/>
</dbReference>
<evidence type="ECO:0000313" key="5">
    <source>
        <dbReference type="RefSeq" id="XP_032836617.1"/>
    </source>
</evidence>
<dbReference type="Pfam" id="PF00611">
    <property type="entry name" value="FCH"/>
    <property type="match status" value="1"/>
</dbReference>
<name>A0AAJ7XJN2_PETMA</name>
<protein>
    <submittedName>
        <fullName evidence="5">Formin-binding protein 1-like</fullName>
    </submittedName>
</protein>
<feature type="domain" description="F-BAR" evidence="3">
    <location>
        <begin position="1"/>
        <end position="262"/>
    </location>
</feature>
<dbReference type="Proteomes" id="UP001318040">
    <property type="component" value="Chromosome 74"/>
</dbReference>
<dbReference type="PROSITE" id="PS51741">
    <property type="entry name" value="F_BAR"/>
    <property type="match status" value="1"/>
</dbReference>
<sequence length="304" mass="35159">MAWGVDLWDQFDAVERHTGWGLEFLERLSKFVRERADVEAAYAKQLRNLQKKYLPKRVTEEEKSYTSCRAFFATLHQLGEYAGHHEQLADTLADRVVGSLARYHAEAKQQRKALLFEGRRAQRHLDTCWKQVEESKRKCERDTRESDRARQTMQRHDCDPNSSRADVEKARTAAAARKRAAEDSRADFVGQRDGFNREQADHFYSVMPALFHELEEMEACRLSKVREYLRRYADAELKVLPAIGGCLDEVARAADSINERQDCHTVARLYRSGYERPRDLDVEDSPPRLPHGSPAVPLRLRASP</sequence>
<evidence type="ECO:0000313" key="4">
    <source>
        <dbReference type="Proteomes" id="UP001318040"/>
    </source>
</evidence>
<dbReference type="KEGG" id="pmrn:116958208"/>
<feature type="region of interest" description="Disordered" evidence="2">
    <location>
        <begin position="139"/>
        <end position="169"/>
    </location>
</feature>
<evidence type="ECO:0000256" key="2">
    <source>
        <dbReference type="SAM" id="MobiDB-lite"/>
    </source>
</evidence>
<feature type="region of interest" description="Disordered" evidence="2">
    <location>
        <begin position="277"/>
        <end position="304"/>
    </location>
</feature>
<accession>A0AAJ7XJN2</accession>
<evidence type="ECO:0000259" key="3">
    <source>
        <dbReference type="PROSITE" id="PS51741"/>
    </source>
</evidence>
<dbReference type="SMART" id="SM00055">
    <property type="entry name" value="FCH"/>
    <property type="match status" value="1"/>
</dbReference>
<organism evidence="4 5">
    <name type="scientific">Petromyzon marinus</name>
    <name type="common">Sea lamprey</name>
    <dbReference type="NCBI Taxonomy" id="7757"/>
    <lineage>
        <taxon>Eukaryota</taxon>
        <taxon>Metazoa</taxon>
        <taxon>Chordata</taxon>
        <taxon>Craniata</taxon>
        <taxon>Vertebrata</taxon>
        <taxon>Cyclostomata</taxon>
        <taxon>Hyperoartia</taxon>
        <taxon>Petromyzontiformes</taxon>
        <taxon>Petromyzontidae</taxon>
        <taxon>Petromyzon</taxon>
    </lineage>
</organism>